<accession>A0A1J0WMN3</accession>
<dbReference type="Pfam" id="PF00501">
    <property type="entry name" value="AMP-binding"/>
    <property type="match status" value="1"/>
</dbReference>
<feature type="domain" description="AMP-dependent synthetase/ligase" evidence="1">
    <location>
        <begin position="22"/>
        <end position="376"/>
    </location>
</feature>
<dbReference type="Pfam" id="PF13193">
    <property type="entry name" value="AMP-binding_C"/>
    <property type="match status" value="1"/>
</dbReference>
<organism evidence="3 4">
    <name type="scientific">Sulfitobacter alexandrii</name>
    <dbReference type="NCBI Taxonomy" id="1917485"/>
    <lineage>
        <taxon>Bacteria</taxon>
        <taxon>Pseudomonadati</taxon>
        <taxon>Pseudomonadota</taxon>
        <taxon>Alphaproteobacteria</taxon>
        <taxon>Rhodobacterales</taxon>
        <taxon>Roseobacteraceae</taxon>
        <taxon>Sulfitobacter</taxon>
    </lineage>
</organism>
<dbReference type="OrthoDB" id="9803968at2"/>
<dbReference type="SUPFAM" id="SSF56801">
    <property type="entry name" value="Acetyl-CoA synthetase-like"/>
    <property type="match status" value="1"/>
</dbReference>
<dbReference type="Proteomes" id="UP000181897">
    <property type="component" value="Chromosome"/>
</dbReference>
<dbReference type="KEGG" id="suam:BOO69_10965"/>
<dbReference type="InterPro" id="IPR025110">
    <property type="entry name" value="AMP-bd_C"/>
</dbReference>
<dbReference type="STRING" id="1917485.BOO69_10965"/>
<evidence type="ECO:0000313" key="3">
    <source>
        <dbReference type="EMBL" id="APE45432.1"/>
    </source>
</evidence>
<dbReference type="InterPro" id="IPR020845">
    <property type="entry name" value="AMP-binding_CS"/>
</dbReference>
<evidence type="ECO:0000259" key="1">
    <source>
        <dbReference type="Pfam" id="PF00501"/>
    </source>
</evidence>
<dbReference type="Gene3D" id="3.30.300.30">
    <property type="match status" value="1"/>
</dbReference>
<dbReference type="InterPro" id="IPR045851">
    <property type="entry name" value="AMP-bd_C_sf"/>
</dbReference>
<gene>
    <name evidence="3" type="ORF">BOO69_10965</name>
</gene>
<dbReference type="EMBL" id="CP018076">
    <property type="protein sequence ID" value="APE45432.1"/>
    <property type="molecule type" value="Genomic_DNA"/>
</dbReference>
<keyword evidence="4" id="KW-1185">Reference proteome</keyword>
<dbReference type="PROSITE" id="PS00455">
    <property type="entry name" value="AMP_BINDING"/>
    <property type="match status" value="1"/>
</dbReference>
<dbReference type="RefSeq" id="WP_071973775.1">
    <property type="nucleotide sequence ID" value="NZ_CP018076.1"/>
</dbReference>
<evidence type="ECO:0000313" key="4">
    <source>
        <dbReference type="Proteomes" id="UP000181897"/>
    </source>
</evidence>
<sequence length="524" mass="57191">MIDIHPPFGDTPPTETIVARIRDNAARHPERLALVCGDQRLGWGDFDAQINRVANLLLGIGLAKGDNVAILSPNSIPYATLFMGVLRAGGCVTPLSSMASSEALRKMLVDSGAKAIFVGETYRDLLDGFLHDMDIHRYAIDFEADGYAPYEAALAAADTTDPMVPVEMKDAFNLIYSSGTTGTPKGILHNHEMRAAQMDRVSPNGYDAEARTLLSTPLYSNTTIVSFVPTLFGGSTVYLMPKFDARGYLEIVQRERITHTMLVPVQYKRIMDLPDFDTFDLSSMKMKFSTSAPLRADVKRDVLARFPGKLIEYYGLTEGGGVTVLVADEHPDKLHTVGLPAPGNEIRLIDAAGSEVAPGEVGEICGRGPTMMAGYFGRDDLTADYIWRDPEGRVFFRSGDMGYLDPDGYLVLSDRKKDMIISGGLNIYANDLELVLLDDPDVTDAAVIGVPSDAWGETPLGLVVLRDGAARGAPEILDRANGRLGKSQRLSAVELRDSLPRSSIGKILKKDLREPYWAAEREKT</sequence>
<dbReference type="InterPro" id="IPR000873">
    <property type="entry name" value="AMP-dep_synth/lig_dom"/>
</dbReference>
<evidence type="ECO:0000259" key="2">
    <source>
        <dbReference type="Pfam" id="PF13193"/>
    </source>
</evidence>
<dbReference type="GO" id="GO:0016405">
    <property type="term" value="F:CoA-ligase activity"/>
    <property type="evidence" value="ECO:0007669"/>
    <property type="project" value="TreeGrafter"/>
</dbReference>
<dbReference type="PANTHER" id="PTHR24096">
    <property type="entry name" value="LONG-CHAIN-FATTY-ACID--COA LIGASE"/>
    <property type="match status" value="1"/>
</dbReference>
<dbReference type="InterPro" id="IPR042099">
    <property type="entry name" value="ANL_N_sf"/>
</dbReference>
<protein>
    <submittedName>
        <fullName evidence="3">4-coumarate--CoA ligase</fullName>
    </submittedName>
</protein>
<feature type="domain" description="AMP-binding enzyme C-terminal" evidence="2">
    <location>
        <begin position="432"/>
        <end position="506"/>
    </location>
</feature>
<reference evidence="3 4" key="1">
    <citation type="submission" date="2016-11" db="EMBL/GenBank/DDBJ databases">
        <title>Complete genome sequence of Sulfitobacter sp. AM1-D1, a toxic bacteria associated with marine dinoflagellate Alexandrium minutum in East China Sea.</title>
        <authorList>
            <person name="Yang Q."/>
            <person name="Zhang X."/>
            <person name="Tian X."/>
        </authorList>
    </citation>
    <scope>NUCLEOTIDE SEQUENCE [LARGE SCALE GENOMIC DNA]</scope>
    <source>
        <strain evidence="3 4">AM1-D1</strain>
    </source>
</reference>
<keyword evidence="3" id="KW-0436">Ligase</keyword>
<dbReference type="AlphaFoldDB" id="A0A1J0WMN3"/>
<dbReference type="Gene3D" id="3.40.50.12780">
    <property type="entry name" value="N-terminal domain of ligase-like"/>
    <property type="match status" value="1"/>
</dbReference>
<proteinExistence type="predicted"/>
<name>A0A1J0WMN3_9RHOB</name>
<dbReference type="PANTHER" id="PTHR24096:SF267">
    <property type="entry name" value="MALONATE--COA LIGASE ACSF3, MITOCHONDRIAL"/>
    <property type="match status" value="1"/>
</dbReference>